<keyword evidence="2" id="KW-1185">Reference proteome</keyword>
<dbReference type="Proteomes" id="UP001175211">
    <property type="component" value="Unassembled WGS sequence"/>
</dbReference>
<organism evidence="1 2">
    <name type="scientific">Armillaria tabescens</name>
    <name type="common">Ringless honey mushroom</name>
    <name type="synonym">Agaricus tabescens</name>
    <dbReference type="NCBI Taxonomy" id="1929756"/>
    <lineage>
        <taxon>Eukaryota</taxon>
        <taxon>Fungi</taxon>
        <taxon>Dikarya</taxon>
        <taxon>Basidiomycota</taxon>
        <taxon>Agaricomycotina</taxon>
        <taxon>Agaricomycetes</taxon>
        <taxon>Agaricomycetidae</taxon>
        <taxon>Agaricales</taxon>
        <taxon>Marasmiineae</taxon>
        <taxon>Physalacriaceae</taxon>
        <taxon>Desarmillaria</taxon>
    </lineage>
</organism>
<evidence type="ECO:0000313" key="1">
    <source>
        <dbReference type="EMBL" id="KAK0434678.1"/>
    </source>
</evidence>
<comment type="caution">
    <text evidence="1">The sequence shown here is derived from an EMBL/GenBank/DDBJ whole genome shotgun (WGS) entry which is preliminary data.</text>
</comment>
<accession>A0AA39J231</accession>
<dbReference type="GeneID" id="85365440"/>
<reference evidence="1" key="1">
    <citation type="submission" date="2023-06" db="EMBL/GenBank/DDBJ databases">
        <authorList>
            <consortium name="Lawrence Berkeley National Laboratory"/>
            <person name="Ahrendt S."/>
            <person name="Sahu N."/>
            <person name="Indic B."/>
            <person name="Wong-Bajracharya J."/>
            <person name="Merenyi Z."/>
            <person name="Ke H.-M."/>
            <person name="Monk M."/>
            <person name="Kocsube S."/>
            <person name="Drula E."/>
            <person name="Lipzen A."/>
            <person name="Balint B."/>
            <person name="Henrissat B."/>
            <person name="Andreopoulos B."/>
            <person name="Martin F.M."/>
            <person name="Harder C.B."/>
            <person name="Rigling D."/>
            <person name="Ford K.L."/>
            <person name="Foster G.D."/>
            <person name="Pangilinan J."/>
            <person name="Papanicolaou A."/>
            <person name="Barry K."/>
            <person name="LaButti K."/>
            <person name="Viragh M."/>
            <person name="Koriabine M."/>
            <person name="Yan M."/>
            <person name="Riley R."/>
            <person name="Champramary S."/>
            <person name="Plett K.L."/>
            <person name="Tsai I.J."/>
            <person name="Slot J."/>
            <person name="Sipos G."/>
            <person name="Plett J."/>
            <person name="Nagy L.G."/>
            <person name="Grigoriev I.V."/>
        </authorList>
    </citation>
    <scope>NUCLEOTIDE SEQUENCE</scope>
    <source>
        <strain evidence="1">CCBAS 213</strain>
    </source>
</reference>
<protein>
    <submittedName>
        <fullName evidence="1">Uncharacterized protein</fullName>
    </submittedName>
</protein>
<name>A0AA39J231_ARMTA</name>
<dbReference type="RefSeq" id="XP_060321796.1">
    <property type="nucleotide sequence ID" value="XM_060481892.1"/>
</dbReference>
<sequence length="109" mass="12715">MGMDSIQDKTPGHDRRRHRAIGARGDRVTFFRAEAERDRWLEQWEIKIAEFLRCIRSPGQYAVTWKVLASTNKSLGFRQYALEKANMYMMLGARAKQEFETLGYGNVLN</sequence>
<evidence type="ECO:0000313" key="2">
    <source>
        <dbReference type="Proteomes" id="UP001175211"/>
    </source>
</evidence>
<proteinExistence type="predicted"/>
<gene>
    <name evidence="1" type="ORF">EV420DRAFT_379643</name>
</gene>
<dbReference type="AlphaFoldDB" id="A0AA39J231"/>
<dbReference type="EMBL" id="JAUEPS010000179">
    <property type="protein sequence ID" value="KAK0434678.1"/>
    <property type="molecule type" value="Genomic_DNA"/>
</dbReference>